<protein>
    <submittedName>
        <fullName evidence="6">LrgB-like family protein</fullName>
    </submittedName>
</protein>
<feature type="transmembrane region" description="Helical" evidence="5">
    <location>
        <begin position="29"/>
        <end position="50"/>
    </location>
</feature>
<organism evidence="6 7">
    <name type="scientific">Acinetobacter baumannii (strain 1295743)</name>
    <dbReference type="NCBI Taxonomy" id="1310613"/>
    <lineage>
        <taxon>Bacteria</taxon>
        <taxon>Pseudomonadati</taxon>
        <taxon>Pseudomonadota</taxon>
        <taxon>Gammaproteobacteria</taxon>
        <taxon>Moraxellales</taxon>
        <taxon>Moraxellaceae</taxon>
        <taxon>Acinetobacter</taxon>
        <taxon>Acinetobacter calcoaceticus/baumannii complex</taxon>
    </lineage>
</organism>
<proteinExistence type="predicted"/>
<evidence type="ECO:0000256" key="3">
    <source>
        <dbReference type="ARBA" id="ARBA00022989"/>
    </source>
</evidence>
<accession>A0A009IMC6</accession>
<dbReference type="GO" id="GO:0016020">
    <property type="term" value="C:membrane"/>
    <property type="evidence" value="ECO:0007669"/>
    <property type="project" value="UniProtKB-SubCell"/>
</dbReference>
<comment type="subcellular location">
    <subcellularLocation>
        <location evidence="1">Membrane</location>
        <topology evidence="1">Multi-pass membrane protein</topology>
    </subcellularLocation>
</comment>
<dbReference type="AlphaFoldDB" id="A0A009IMC6"/>
<feature type="transmembrane region" description="Helical" evidence="5">
    <location>
        <begin position="202"/>
        <end position="227"/>
    </location>
</feature>
<name>A0A009IMC6_ACIB9</name>
<dbReference type="Proteomes" id="UP000020595">
    <property type="component" value="Unassembled WGS sequence"/>
</dbReference>
<evidence type="ECO:0000256" key="4">
    <source>
        <dbReference type="ARBA" id="ARBA00023136"/>
    </source>
</evidence>
<dbReference type="PANTHER" id="PTHR30249:SF16">
    <property type="entry name" value="INNER MEMBRANE PROTEIN"/>
    <property type="match status" value="1"/>
</dbReference>
<evidence type="ECO:0000313" key="6">
    <source>
        <dbReference type="EMBL" id="EXB05884.1"/>
    </source>
</evidence>
<dbReference type="Pfam" id="PF04172">
    <property type="entry name" value="LrgB"/>
    <property type="match status" value="1"/>
</dbReference>
<evidence type="ECO:0000256" key="2">
    <source>
        <dbReference type="ARBA" id="ARBA00022692"/>
    </source>
</evidence>
<feature type="transmembrane region" description="Helical" evidence="5">
    <location>
        <begin position="87"/>
        <end position="107"/>
    </location>
</feature>
<keyword evidence="3 5" id="KW-1133">Transmembrane helix</keyword>
<keyword evidence="2 5" id="KW-0812">Transmembrane</keyword>
<dbReference type="EMBL" id="JEWH01000019">
    <property type="protein sequence ID" value="EXB05884.1"/>
    <property type="molecule type" value="Genomic_DNA"/>
</dbReference>
<dbReference type="PATRIC" id="fig|1310613.3.peg.1758"/>
<comment type="caution">
    <text evidence="6">The sequence shown here is derived from an EMBL/GenBank/DDBJ whole genome shotgun (WGS) entry which is preliminary data.</text>
</comment>
<keyword evidence="4 5" id="KW-0472">Membrane</keyword>
<gene>
    <name evidence="6" type="ORF">J512_1834</name>
</gene>
<feature type="transmembrane region" description="Helical" evidence="5">
    <location>
        <begin position="143"/>
        <end position="168"/>
    </location>
</feature>
<evidence type="ECO:0000256" key="5">
    <source>
        <dbReference type="SAM" id="Phobius"/>
    </source>
</evidence>
<dbReference type="PANTHER" id="PTHR30249">
    <property type="entry name" value="PUTATIVE SEROTONIN TRANSPORTER"/>
    <property type="match status" value="1"/>
</dbReference>
<evidence type="ECO:0000313" key="7">
    <source>
        <dbReference type="Proteomes" id="UP000020595"/>
    </source>
</evidence>
<evidence type="ECO:0000256" key="1">
    <source>
        <dbReference type="ARBA" id="ARBA00004141"/>
    </source>
</evidence>
<dbReference type="RefSeq" id="WP_032051101.1">
    <property type="nucleotide sequence ID" value="NZ_JEWH01000019.1"/>
</dbReference>
<dbReference type="InterPro" id="IPR007300">
    <property type="entry name" value="CidB/LrgB"/>
</dbReference>
<sequence>MNIWSILCLIWTLVAYVVAKRIYQKHPKLWLSPAISVPVLTIILMTIFGISYQTYSEDTQWIVNLLGPATVAFAIPIYRYRETIRKNLGVLSIAIIVGMSVGVMTAYKMAQWFHFSPEVTNSLMARSISTPFAMILAEDIHGSAALVSLFTVITGLVGMICGDAILAITKIRSNVANGAALGNAAHGFGTVRAQQRNSEEGVIASLTMVIAGILMVLIGPFAIHLWLLL</sequence>
<reference evidence="6 7" key="1">
    <citation type="submission" date="2014-02" db="EMBL/GenBank/DDBJ databases">
        <title>Comparative genomics and transcriptomics to identify genetic mechanisms underlying the emergence of carbapenem resistant Acinetobacter baumannii (CRAb).</title>
        <authorList>
            <person name="Harris A.D."/>
            <person name="Johnson K.J."/>
            <person name="George J."/>
            <person name="Shefchek K."/>
            <person name="Daugherty S.C."/>
            <person name="Parankush S."/>
            <person name="Sadzewicz L."/>
            <person name="Tallon L."/>
            <person name="Sengamalay N."/>
            <person name="Hazen T.H."/>
            <person name="Rasko D.A."/>
        </authorList>
    </citation>
    <scope>NUCLEOTIDE SEQUENCE [LARGE SCALE GENOMIC DNA]</scope>
    <source>
        <strain evidence="6 7">1295743</strain>
    </source>
</reference>